<evidence type="ECO:0000313" key="2">
    <source>
        <dbReference type="Proteomes" id="UP000178076"/>
    </source>
</evidence>
<comment type="caution">
    <text evidence="1">The sequence shown here is derived from an EMBL/GenBank/DDBJ whole genome shotgun (WGS) entry which is preliminary data.</text>
</comment>
<name>A0A1F7I619_9BACT</name>
<evidence type="ECO:0008006" key="3">
    <source>
        <dbReference type="Google" id="ProtNLM"/>
    </source>
</evidence>
<accession>A0A1F7I619</accession>
<organism evidence="1 2">
    <name type="scientific">Candidatus Roizmanbacteria bacterium RIFCSPHIGHO2_12_FULL_42_10</name>
    <dbReference type="NCBI Taxonomy" id="1802053"/>
    <lineage>
        <taxon>Bacteria</taxon>
        <taxon>Candidatus Roizmaniibacteriota</taxon>
    </lineage>
</organism>
<gene>
    <name evidence="1" type="ORF">A3F32_03030</name>
</gene>
<dbReference type="EMBL" id="MGAD01000007">
    <property type="protein sequence ID" value="OGK38827.1"/>
    <property type="molecule type" value="Genomic_DNA"/>
</dbReference>
<evidence type="ECO:0000313" key="1">
    <source>
        <dbReference type="EMBL" id="OGK38827.1"/>
    </source>
</evidence>
<reference evidence="1 2" key="1">
    <citation type="journal article" date="2016" name="Nat. Commun.">
        <title>Thousands of microbial genomes shed light on interconnected biogeochemical processes in an aquifer system.</title>
        <authorList>
            <person name="Anantharaman K."/>
            <person name="Brown C.T."/>
            <person name="Hug L.A."/>
            <person name="Sharon I."/>
            <person name="Castelle C.J."/>
            <person name="Probst A.J."/>
            <person name="Thomas B.C."/>
            <person name="Singh A."/>
            <person name="Wilkins M.J."/>
            <person name="Karaoz U."/>
            <person name="Brodie E.L."/>
            <person name="Williams K.H."/>
            <person name="Hubbard S.S."/>
            <person name="Banfield J.F."/>
        </authorList>
    </citation>
    <scope>NUCLEOTIDE SEQUENCE [LARGE SCALE GENOMIC DNA]</scope>
</reference>
<dbReference type="Proteomes" id="UP000178076">
    <property type="component" value="Unassembled WGS sequence"/>
</dbReference>
<dbReference type="AlphaFoldDB" id="A0A1F7I619"/>
<protein>
    <recommendedName>
        <fullName evidence="3">Glycosyl transferase family 28 C-terminal domain-containing protein</fullName>
    </recommendedName>
</protein>
<proteinExistence type="predicted"/>
<dbReference type="SUPFAM" id="SSF53756">
    <property type="entry name" value="UDP-Glycosyltransferase/glycogen phosphorylase"/>
    <property type="match status" value="1"/>
</dbReference>
<sequence>MRTAVFFSNPFGFGPTGKMIAVLEEFKKYWNGQIIYASSGLCTEIMHMSDIIQKDVDQRDELSVERVLRAYDKPVVISSLNRFAIAAAHKLKIPSAFIDGLAWLWDPIPEAFLRADMYICTQFPGLETKIKPYRNAYIVPFILSPLPNKSTKAGSVLIHFGGGENPLQSEISQEYYALIGKALQKITWQGNITVAGGTGCIRIIAEHAHRDDIMFKTFTKDLFLQKLAEAGHFITTSGINATMEAFAIGVPTSFMLPSNLSQWKLLSHLIAFGAADSCLQWETYFPEYHIKVGISEKENIEDIHVLAQRMYKDQTIGQRFIEDVSKLVSQVPVTPWQQAFAEMLGTNGAEKTVAILRKNWNF</sequence>